<dbReference type="Proteomes" id="UP001150925">
    <property type="component" value="Unassembled WGS sequence"/>
</dbReference>
<comment type="caution">
    <text evidence="6">The sequence shown here is derived from an EMBL/GenBank/DDBJ whole genome shotgun (WGS) entry which is preliminary data.</text>
</comment>
<name>A0A9W8DZV3_9FUNG</name>
<dbReference type="InterPro" id="IPR037314">
    <property type="entry name" value="MKT1_H3TH"/>
</dbReference>
<dbReference type="CDD" id="cd09902">
    <property type="entry name" value="H3TH_MKT1"/>
    <property type="match status" value="1"/>
</dbReference>
<proteinExistence type="inferred from homology"/>
<evidence type="ECO:0008006" key="8">
    <source>
        <dbReference type="Google" id="ProtNLM"/>
    </source>
</evidence>
<dbReference type="AlphaFoldDB" id="A0A9W8DZV3"/>
<dbReference type="InterPro" id="IPR006084">
    <property type="entry name" value="XPG/Rad2"/>
</dbReference>
<dbReference type="OrthoDB" id="17262at2759"/>
<accession>A0A9W8DZV3</accession>
<evidence type="ECO:0000313" key="6">
    <source>
        <dbReference type="EMBL" id="KAJ1956786.1"/>
    </source>
</evidence>
<evidence type="ECO:0000259" key="4">
    <source>
        <dbReference type="Pfam" id="PF12246"/>
    </source>
</evidence>
<keyword evidence="1" id="KW-0810">Translation regulation</keyword>
<reference evidence="6" key="1">
    <citation type="submission" date="2022-07" db="EMBL/GenBank/DDBJ databases">
        <title>Phylogenomic reconstructions and comparative analyses of Kickxellomycotina fungi.</title>
        <authorList>
            <person name="Reynolds N.K."/>
            <person name="Stajich J.E."/>
            <person name="Barry K."/>
            <person name="Grigoriev I.V."/>
            <person name="Crous P."/>
            <person name="Smith M.E."/>
        </authorList>
    </citation>
    <scope>NUCLEOTIDE SEQUENCE</scope>
    <source>
        <strain evidence="6">RSA 1196</strain>
    </source>
</reference>
<feature type="domain" description="Post-transcriptional regulator MKT1 N-terminal" evidence="5">
    <location>
        <begin position="306"/>
        <end position="394"/>
    </location>
</feature>
<gene>
    <name evidence="6" type="ORF">IWQ62_005227</name>
</gene>
<dbReference type="Gene3D" id="3.40.50.1010">
    <property type="entry name" value="5'-nuclease"/>
    <property type="match status" value="1"/>
</dbReference>
<dbReference type="InterPro" id="IPR022040">
    <property type="entry name" value="MKT1_N"/>
</dbReference>
<dbReference type="EMBL" id="JANBPY010002060">
    <property type="protein sequence ID" value="KAJ1956786.1"/>
    <property type="molecule type" value="Genomic_DNA"/>
</dbReference>
<feature type="domain" description="XPG N-terminal" evidence="3">
    <location>
        <begin position="12"/>
        <end position="97"/>
    </location>
</feature>
<dbReference type="InterPro" id="IPR022039">
    <property type="entry name" value="MKT1_C"/>
</dbReference>
<keyword evidence="7" id="KW-1185">Reference proteome</keyword>
<dbReference type="Pfam" id="PF12246">
    <property type="entry name" value="MKT1_C"/>
    <property type="match status" value="1"/>
</dbReference>
<dbReference type="PANTHER" id="PTHR11081">
    <property type="entry name" value="FLAP ENDONUCLEASE FAMILY MEMBER"/>
    <property type="match status" value="1"/>
</dbReference>
<dbReference type="Pfam" id="PF00752">
    <property type="entry name" value="XPG_N"/>
    <property type="match status" value="1"/>
</dbReference>
<dbReference type="Pfam" id="PF12247">
    <property type="entry name" value="MKT1_N"/>
    <property type="match status" value="1"/>
</dbReference>
<dbReference type="GO" id="GO:0003730">
    <property type="term" value="F:mRNA 3'-UTR binding"/>
    <property type="evidence" value="ECO:0007669"/>
    <property type="project" value="TreeGrafter"/>
</dbReference>
<dbReference type="InterPro" id="IPR029060">
    <property type="entry name" value="PIN-like_dom_sf"/>
</dbReference>
<evidence type="ECO:0000256" key="2">
    <source>
        <dbReference type="ARBA" id="ARBA00024023"/>
    </source>
</evidence>
<dbReference type="CDD" id="cd09858">
    <property type="entry name" value="PIN_MKT1"/>
    <property type="match status" value="1"/>
</dbReference>
<dbReference type="PANTHER" id="PTHR11081:SF32">
    <property type="entry name" value="POST-TRANSCRIPTIONAL REGULATOR MKT1"/>
    <property type="match status" value="1"/>
</dbReference>
<comment type="similarity">
    <text evidence="2">Belongs to the XPG/RAD2 endonuclease family.</text>
</comment>
<feature type="domain" description="Post-transcriptional regulator MKT1 C-terminal" evidence="4">
    <location>
        <begin position="480"/>
        <end position="740"/>
    </location>
</feature>
<evidence type="ECO:0000259" key="5">
    <source>
        <dbReference type="Pfam" id="PF12247"/>
    </source>
</evidence>
<evidence type="ECO:0000259" key="3">
    <source>
        <dbReference type="Pfam" id="PF00752"/>
    </source>
</evidence>
<evidence type="ECO:0000313" key="7">
    <source>
        <dbReference type="Proteomes" id="UP001150925"/>
    </source>
</evidence>
<dbReference type="PRINTS" id="PR00853">
    <property type="entry name" value="XPGRADSUPER"/>
</dbReference>
<dbReference type="SUPFAM" id="SSF88723">
    <property type="entry name" value="PIN domain-like"/>
    <property type="match status" value="1"/>
</dbReference>
<evidence type="ECO:0000256" key="1">
    <source>
        <dbReference type="ARBA" id="ARBA00022845"/>
    </source>
</evidence>
<protein>
    <recommendedName>
        <fullName evidence="8">Temperature dependent protein affecting M2 dsRNA replication-domain-containing protein</fullName>
    </recommendedName>
</protein>
<dbReference type="GO" id="GO:0004518">
    <property type="term" value="F:nuclease activity"/>
    <property type="evidence" value="ECO:0007669"/>
    <property type="project" value="InterPro"/>
</dbReference>
<sequence>MPIRNFDVERFLIRTSPLAVLNDVRVGIDGNYWLRRLVQNTLHEAYSVAMGGLPLPLKTAIEQELAQFKTHHIHPFFVFSGVNLTRKDKPFAKEDNRPSRRAAAWQLYENQQREAAERQWMMSGSIYQQDLLNEVFWLLRKHQVEFIRAPYSAWGQLAYLSRHPLAPIHAIVGGLEILCFEVDRVITRLDFDHGTFAWVDKRQVLRELGIDSEQFLDACILAGFDWSTTFPPLLTTGGFVFKALQDILRQYKTGFNAVQQHASNPEVIKANYGDTFCRARCMVKYHLVLNDQGQVVPLSQDKDAVPSDIHEFIGYRLPNQVYQYLARGLVGPQVPNCLVRGFLMETAPLCNGETTEYKHLLNALLPLRTGALALLTKTLHQFYQSRKVVALHYFEPNVEHPMPHNQRTIQPVVADQARVTATQVSYPTVRHCLTEWVGRKVPSYLASDVETGYVTTSEGIISSALLTVLREVGCLEPGTLDPTAKGRALIQALEQPVDQDVQNTDKPTEPGLDPYFSQELVAVLLLLEHRVLKPQDYSIVYDSDKGNPYYVGQGSPHLHINLIARTLSLVPGQFKGSAWNGGPLSRDLLVFNSCARAVVKTVRSLCEMTTLHLLLMDKATLGDHVDYTSVAWGLLYPKDTNDAVGIICKHYLEYAWAAVEKSESADGGKATWDESLRNDVARHIRSKFPAVVDPLKDLQRGFRFWDRVMNLVRSLVKLEVNELVDQELLAAFEQADQWLAKLRQ</sequence>
<organism evidence="6 7">
    <name type="scientific">Dispira parvispora</name>
    <dbReference type="NCBI Taxonomy" id="1520584"/>
    <lineage>
        <taxon>Eukaryota</taxon>
        <taxon>Fungi</taxon>
        <taxon>Fungi incertae sedis</taxon>
        <taxon>Zoopagomycota</taxon>
        <taxon>Kickxellomycotina</taxon>
        <taxon>Dimargaritomycetes</taxon>
        <taxon>Dimargaritales</taxon>
        <taxon>Dimargaritaceae</taxon>
        <taxon>Dispira</taxon>
    </lineage>
</organism>
<dbReference type="GO" id="GO:0006417">
    <property type="term" value="P:regulation of translation"/>
    <property type="evidence" value="ECO:0007669"/>
    <property type="project" value="UniProtKB-KW"/>
</dbReference>
<dbReference type="InterPro" id="IPR006085">
    <property type="entry name" value="XPG_DNA_repair_N"/>
</dbReference>